<accession>A0ABU1VQD8</accession>
<dbReference type="Proteomes" id="UP001267878">
    <property type="component" value="Unassembled WGS sequence"/>
</dbReference>
<keyword evidence="3" id="KW-1185">Reference proteome</keyword>
<sequence length="78" mass="8264">MTARTRWVHAAGCIGPGTASVPLRLPPAKKSLLRAVYTVGMYKSTPGASRGRKAEDPGDSLRPDGRVPTTAVFTARLD</sequence>
<feature type="compositionally biased region" description="Basic and acidic residues" evidence="1">
    <location>
        <begin position="52"/>
        <end position="65"/>
    </location>
</feature>
<dbReference type="EMBL" id="JAVDVW010000002">
    <property type="protein sequence ID" value="MDR7099700.1"/>
    <property type="molecule type" value="Genomic_DNA"/>
</dbReference>
<protein>
    <submittedName>
        <fullName evidence="2">Uncharacterized protein</fullName>
    </submittedName>
</protein>
<organism evidence="2 3">
    <name type="scientific">Agrilutibacter niabensis</name>
    <dbReference type="NCBI Taxonomy" id="380628"/>
    <lineage>
        <taxon>Bacteria</taxon>
        <taxon>Pseudomonadati</taxon>
        <taxon>Pseudomonadota</taxon>
        <taxon>Gammaproteobacteria</taxon>
        <taxon>Lysobacterales</taxon>
        <taxon>Lysobacteraceae</taxon>
        <taxon>Agrilutibacter</taxon>
    </lineage>
</organism>
<comment type="caution">
    <text evidence="2">The sequence shown here is derived from an EMBL/GenBank/DDBJ whole genome shotgun (WGS) entry which is preliminary data.</text>
</comment>
<evidence type="ECO:0000256" key="1">
    <source>
        <dbReference type="SAM" id="MobiDB-lite"/>
    </source>
</evidence>
<evidence type="ECO:0000313" key="3">
    <source>
        <dbReference type="Proteomes" id="UP001267878"/>
    </source>
</evidence>
<evidence type="ECO:0000313" key="2">
    <source>
        <dbReference type="EMBL" id="MDR7099700.1"/>
    </source>
</evidence>
<name>A0ABU1VQD8_9GAMM</name>
<feature type="region of interest" description="Disordered" evidence="1">
    <location>
        <begin position="44"/>
        <end position="78"/>
    </location>
</feature>
<gene>
    <name evidence="2" type="ORF">J2X04_002081</name>
</gene>
<reference evidence="2 3" key="1">
    <citation type="submission" date="2023-07" db="EMBL/GenBank/DDBJ databases">
        <title>Sorghum-associated microbial communities from plants grown in Nebraska, USA.</title>
        <authorList>
            <person name="Schachtman D."/>
        </authorList>
    </citation>
    <scope>NUCLEOTIDE SEQUENCE [LARGE SCALE GENOMIC DNA]</scope>
    <source>
        <strain evidence="2 3">BE187</strain>
    </source>
</reference>
<proteinExistence type="predicted"/>